<sequence>MCYLAVLLQGKQMMDGLKNMLQVLDYALLFIYYHYYVMRLLWFIYRHYMKHSSFFCEHCVSMTKNRFNGFILIDLFHCNG</sequence>
<name>A0A8D9M7D0_BRACM</name>
<gene>
    <name evidence="2" type="ORF">BRAPAZ1V2_A08P39180.2</name>
</gene>
<feature type="transmembrane region" description="Helical" evidence="1">
    <location>
        <begin position="23"/>
        <end position="45"/>
    </location>
</feature>
<protein>
    <submittedName>
        <fullName evidence="2">Uncharacterized protein</fullName>
    </submittedName>
</protein>
<dbReference type="EMBL" id="LS974624">
    <property type="protein sequence ID" value="CAG7900252.1"/>
    <property type="molecule type" value="Genomic_DNA"/>
</dbReference>
<keyword evidence="1" id="KW-0812">Transmembrane</keyword>
<evidence type="ECO:0000313" key="3">
    <source>
        <dbReference type="Proteomes" id="UP000694005"/>
    </source>
</evidence>
<reference evidence="2 3" key="1">
    <citation type="submission" date="2021-07" db="EMBL/GenBank/DDBJ databases">
        <authorList>
            <consortium name="Genoscope - CEA"/>
            <person name="William W."/>
        </authorList>
    </citation>
    <scope>NUCLEOTIDE SEQUENCE [LARGE SCALE GENOMIC DNA]</scope>
</reference>
<proteinExistence type="predicted"/>
<organism evidence="2 3">
    <name type="scientific">Brassica campestris</name>
    <name type="common">Field mustard</name>
    <dbReference type="NCBI Taxonomy" id="3711"/>
    <lineage>
        <taxon>Eukaryota</taxon>
        <taxon>Viridiplantae</taxon>
        <taxon>Streptophyta</taxon>
        <taxon>Embryophyta</taxon>
        <taxon>Tracheophyta</taxon>
        <taxon>Spermatophyta</taxon>
        <taxon>Magnoliopsida</taxon>
        <taxon>eudicotyledons</taxon>
        <taxon>Gunneridae</taxon>
        <taxon>Pentapetalae</taxon>
        <taxon>rosids</taxon>
        <taxon>malvids</taxon>
        <taxon>Brassicales</taxon>
        <taxon>Brassicaceae</taxon>
        <taxon>Brassiceae</taxon>
        <taxon>Brassica</taxon>
    </lineage>
</organism>
<keyword evidence="1" id="KW-1133">Transmembrane helix</keyword>
<accession>A0A8D9M7D0</accession>
<dbReference type="Gramene" id="A08p39180.2_BraZ1">
    <property type="protein sequence ID" value="A08p39180.2_BraZ1.CDS.1"/>
    <property type="gene ID" value="A08g39180.2_BraZ1"/>
</dbReference>
<dbReference type="AlphaFoldDB" id="A0A8D9M7D0"/>
<dbReference type="Proteomes" id="UP000694005">
    <property type="component" value="Chromosome A08"/>
</dbReference>
<keyword evidence="1" id="KW-0472">Membrane</keyword>
<evidence type="ECO:0000313" key="2">
    <source>
        <dbReference type="EMBL" id="CAG7900252.1"/>
    </source>
</evidence>
<evidence type="ECO:0000256" key="1">
    <source>
        <dbReference type="SAM" id="Phobius"/>
    </source>
</evidence>